<dbReference type="Proteomes" id="UP000006727">
    <property type="component" value="Chromosome 7"/>
</dbReference>
<feature type="region of interest" description="Disordered" evidence="1">
    <location>
        <begin position="661"/>
        <end position="706"/>
    </location>
</feature>
<evidence type="ECO:0000259" key="2">
    <source>
        <dbReference type="PROSITE" id="PS50020"/>
    </source>
</evidence>
<feature type="compositionally biased region" description="Basic residues" evidence="1">
    <location>
        <begin position="787"/>
        <end position="798"/>
    </location>
</feature>
<evidence type="ECO:0000313" key="5">
    <source>
        <dbReference type="Proteomes" id="UP000006727"/>
    </source>
</evidence>
<dbReference type="Gene3D" id="2.20.70.10">
    <property type="match status" value="2"/>
</dbReference>
<reference evidence="3 5" key="1">
    <citation type="journal article" date="2008" name="Science">
        <title>The Physcomitrella genome reveals evolutionary insights into the conquest of land by plants.</title>
        <authorList>
            <person name="Rensing S."/>
            <person name="Lang D."/>
            <person name="Zimmer A."/>
            <person name="Terry A."/>
            <person name="Salamov A."/>
            <person name="Shapiro H."/>
            <person name="Nishiyama T."/>
            <person name="Perroud P.-F."/>
            <person name="Lindquist E."/>
            <person name="Kamisugi Y."/>
            <person name="Tanahashi T."/>
            <person name="Sakakibara K."/>
            <person name="Fujita T."/>
            <person name="Oishi K."/>
            <person name="Shin-I T."/>
            <person name="Kuroki Y."/>
            <person name="Toyoda A."/>
            <person name="Suzuki Y."/>
            <person name="Hashimoto A."/>
            <person name="Yamaguchi K."/>
            <person name="Sugano A."/>
            <person name="Kohara Y."/>
            <person name="Fujiyama A."/>
            <person name="Anterola A."/>
            <person name="Aoki S."/>
            <person name="Ashton N."/>
            <person name="Barbazuk W.B."/>
            <person name="Barker E."/>
            <person name="Bennetzen J."/>
            <person name="Bezanilla M."/>
            <person name="Blankenship R."/>
            <person name="Cho S.H."/>
            <person name="Dutcher S."/>
            <person name="Estelle M."/>
            <person name="Fawcett J.A."/>
            <person name="Gundlach H."/>
            <person name="Hanada K."/>
            <person name="Heyl A."/>
            <person name="Hicks K.A."/>
            <person name="Hugh J."/>
            <person name="Lohr M."/>
            <person name="Mayer K."/>
            <person name="Melkozernov A."/>
            <person name="Murata T."/>
            <person name="Nelson D."/>
            <person name="Pils B."/>
            <person name="Prigge M."/>
            <person name="Reiss B."/>
            <person name="Renner T."/>
            <person name="Rombauts S."/>
            <person name="Rushton P."/>
            <person name="Sanderfoot A."/>
            <person name="Schween G."/>
            <person name="Shiu S.-H."/>
            <person name="Stueber K."/>
            <person name="Theodoulou F.L."/>
            <person name="Tu H."/>
            <person name="Van de Peer Y."/>
            <person name="Verrier P.J."/>
            <person name="Waters E."/>
            <person name="Wood A."/>
            <person name="Yang L."/>
            <person name="Cove D."/>
            <person name="Cuming A."/>
            <person name="Hasebe M."/>
            <person name="Lucas S."/>
            <person name="Mishler D.B."/>
            <person name="Reski R."/>
            <person name="Grigoriev I."/>
            <person name="Quatrano R.S."/>
            <person name="Boore J.L."/>
        </authorList>
    </citation>
    <scope>NUCLEOTIDE SEQUENCE [LARGE SCALE GENOMIC DNA]</scope>
    <source>
        <strain evidence="4 5">cv. Gransden 2004</strain>
    </source>
</reference>
<feature type="region of interest" description="Disordered" evidence="1">
    <location>
        <begin position="129"/>
        <end position="159"/>
    </location>
</feature>
<feature type="region of interest" description="Disordered" evidence="1">
    <location>
        <begin position="885"/>
        <end position="939"/>
    </location>
</feature>
<gene>
    <name evidence="4" type="primary">LOC112284746</name>
    <name evidence="3" type="ORF">PHYPA_010135</name>
</gene>
<proteinExistence type="predicted"/>
<dbReference type="PANTHER" id="PTHR47852">
    <property type="entry name" value="OS06G0298400 PROTEIN"/>
    <property type="match status" value="1"/>
</dbReference>
<accession>A0A2K1KB04</accession>
<sequence length="973" mass="105852">MGKRRDRRHAVLGGGGRRVKLDLRNDEDKVPLAAGFEGKSSMSDVSCTVEEGGEKTGVESDERQSPHSLPGSVQVNPLLLLGQYSDDEAEGEEQMLADGFSGGASAVAVVGQVDQKVASFLADLETSGILKDESSDHENKMEPEGTEEAKPPQDVDTEENELICEWEAVLHKESSEYYYWNKFTGVTTWEKPATYAEFEARKAKGLQNRVEIEKKCSVQDPQSSSEPAHEFSVQEDVSESDDAAVQDAKNIELMEEQCVAEIESGQLEGTGRKEASFDHSEKQDASSDHNGGIESGSLSETRESVERVYCSSESVIKFSADLQRDPDFSASAATVEHDAGDASKFKESMSLNMVENVVGAEDMNPAVGSTVSGHTGDRPTTADEVETTDLQNLDLKNVMEQSRRYDHQRLIERGEILVQGFKILAGEALRRLSSRLRLAVESEVRLCDCKAVAKHDSVEKQYWEYMDSQIARLEAILPIEQAAPSLETEQQNFISIEDGKPQSRGDGYMHGVGSTEHEPEAPGSSQLSLPKSERDFKPTIQLRSEDEDMDVDMDVDMEAEDDHNFGTSVAAGSVDNNVTNAMALSVPYESSVGQTVMYIPTPPLSQVVSYGHMGSLPPEAAYIPPAQSLPPMNDAPLFPVVPIFPSVAPVFPVMQSSVPLPQAESWVPPPPPEDEWVPPPLPDHEAPPPPDEDEPPHSSASGQSAVDTFSASSHLAYLSSAVPVNSSSAYYSVGTNLSSQETPSTDRPSDGGKFGAIELDTGTAHINGNAVPSSGVSILPADTSTKKSTKGRVKKRSHSAAVGASLMSNKKVSTLVNKWLAAQEELHSSDEADEDKDMFDVEALERKRQKEIEEWRHQTLASGGALENANFQPLGTLDWRERVKKAKEASKLATKKGKSAKSEESQKEPTNVSDESSLDADKVAVNTTPPKRPDLKELTKGLPAGWQAFWDAESCEVYYGNVKTSETSWDRPS</sequence>
<evidence type="ECO:0000256" key="1">
    <source>
        <dbReference type="SAM" id="MobiDB-lite"/>
    </source>
</evidence>
<organism evidence="3">
    <name type="scientific">Physcomitrium patens</name>
    <name type="common">Spreading-leaved earth moss</name>
    <name type="synonym">Physcomitrella patens</name>
    <dbReference type="NCBI Taxonomy" id="3218"/>
    <lineage>
        <taxon>Eukaryota</taxon>
        <taxon>Viridiplantae</taxon>
        <taxon>Streptophyta</taxon>
        <taxon>Embryophyta</taxon>
        <taxon>Bryophyta</taxon>
        <taxon>Bryophytina</taxon>
        <taxon>Bryopsida</taxon>
        <taxon>Funariidae</taxon>
        <taxon>Funariales</taxon>
        <taxon>Funariaceae</taxon>
        <taxon>Physcomitrium</taxon>
    </lineage>
</organism>
<dbReference type="Pfam" id="PF00397">
    <property type="entry name" value="WW"/>
    <property type="match status" value="2"/>
</dbReference>
<keyword evidence="5" id="KW-1185">Reference proteome</keyword>
<feature type="compositionally biased region" description="Basic and acidic residues" evidence="1">
    <location>
        <begin position="270"/>
        <end position="287"/>
    </location>
</feature>
<protein>
    <recommendedName>
        <fullName evidence="2">WW domain-containing protein</fullName>
    </recommendedName>
</protein>
<reference evidence="3 5" key="2">
    <citation type="journal article" date="2018" name="Plant J.">
        <title>The Physcomitrella patens chromosome-scale assembly reveals moss genome structure and evolution.</title>
        <authorList>
            <person name="Lang D."/>
            <person name="Ullrich K.K."/>
            <person name="Murat F."/>
            <person name="Fuchs J."/>
            <person name="Jenkins J."/>
            <person name="Haas F.B."/>
            <person name="Piednoel M."/>
            <person name="Gundlach H."/>
            <person name="Van Bel M."/>
            <person name="Meyberg R."/>
            <person name="Vives C."/>
            <person name="Morata J."/>
            <person name="Symeonidi A."/>
            <person name="Hiss M."/>
            <person name="Muchero W."/>
            <person name="Kamisugi Y."/>
            <person name="Saleh O."/>
            <person name="Blanc G."/>
            <person name="Decker E.L."/>
            <person name="van Gessel N."/>
            <person name="Grimwood J."/>
            <person name="Hayes R.D."/>
            <person name="Graham S.W."/>
            <person name="Gunter L.E."/>
            <person name="McDaniel S.F."/>
            <person name="Hoernstein S.N.W."/>
            <person name="Larsson A."/>
            <person name="Li F.W."/>
            <person name="Perroud P.F."/>
            <person name="Phillips J."/>
            <person name="Ranjan P."/>
            <person name="Rokshar D.S."/>
            <person name="Rothfels C.J."/>
            <person name="Schneider L."/>
            <person name="Shu S."/>
            <person name="Stevenson D.W."/>
            <person name="Thummler F."/>
            <person name="Tillich M."/>
            <person name="Villarreal Aguilar J.C."/>
            <person name="Widiez T."/>
            <person name="Wong G.K."/>
            <person name="Wymore A."/>
            <person name="Zhang Y."/>
            <person name="Zimmer A.D."/>
            <person name="Quatrano R.S."/>
            <person name="Mayer K.F.X."/>
            <person name="Goodstein D."/>
            <person name="Casacuberta J.M."/>
            <person name="Vandepoele K."/>
            <person name="Reski R."/>
            <person name="Cuming A.C."/>
            <person name="Tuskan G.A."/>
            <person name="Maumus F."/>
            <person name="Salse J."/>
            <person name="Schmutz J."/>
            <person name="Rensing S.A."/>
        </authorList>
    </citation>
    <scope>NUCLEOTIDE SEQUENCE [LARGE SCALE GENOMIC DNA]</scope>
    <source>
        <strain evidence="4 5">cv. Gransden 2004</strain>
    </source>
</reference>
<dbReference type="InterPro" id="IPR036020">
    <property type="entry name" value="WW_dom_sf"/>
</dbReference>
<feature type="region of interest" description="Disordered" evidence="1">
    <location>
        <begin position="734"/>
        <end position="802"/>
    </location>
</feature>
<dbReference type="GeneID" id="112284746"/>
<dbReference type="Gramene" id="Pp3c7_8580V3.1">
    <property type="protein sequence ID" value="Pp3c7_8580V3.1"/>
    <property type="gene ID" value="Pp3c7_8580"/>
</dbReference>
<evidence type="ECO:0000313" key="3">
    <source>
        <dbReference type="EMBL" id="PNR50949.1"/>
    </source>
</evidence>
<dbReference type="Gramene" id="Pp3c7_8580V3.2">
    <property type="protein sequence ID" value="Pp3c7_8580V3.2"/>
    <property type="gene ID" value="Pp3c7_8580"/>
</dbReference>
<name>A0A2K1KB04_PHYPA</name>
<feature type="region of interest" description="Disordered" evidence="1">
    <location>
        <begin position="215"/>
        <end position="243"/>
    </location>
</feature>
<dbReference type="InterPro" id="IPR001202">
    <property type="entry name" value="WW_dom"/>
</dbReference>
<dbReference type="SUPFAM" id="SSF51045">
    <property type="entry name" value="WW domain"/>
    <property type="match status" value="2"/>
</dbReference>
<feature type="compositionally biased region" description="Basic and acidic residues" evidence="1">
    <location>
        <begin position="52"/>
        <end position="65"/>
    </location>
</feature>
<feature type="region of interest" description="Disordered" evidence="1">
    <location>
        <begin position="496"/>
        <end position="531"/>
    </location>
</feature>
<dbReference type="EnsemblPlants" id="Pp3c7_8580V3.1">
    <property type="protein sequence ID" value="Pp3c7_8580V3.1"/>
    <property type="gene ID" value="Pp3c7_8580"/>
</dbReference>
<dbReference type="EMBL" id="ABEU02000007">
    <property type="protein sequence ID" value="PNR50949.1"/>
    <property type="molecule type" value="Genomic_DNA"/>
</dbReference>
<dbReference type="AlphaFoldDB" id="A0A2K1KB04"/>
<dbReference type="PANTHER" id="PTHR47852:SF2">
    <property type="entry name" value="WW DOMAIN-CONTAINING PROTEIN"/>
    <property type="match status" value="1"/>
</dbReference>
<dbReference type="STRING" id="3218.A0A2K1KB04"/>
<feature type="domain" description="WW" evidence="2">
    <location>
        <begin position="940"/>
        <end position="973"/>
    </location>
</feature>
<dbReference type="FunCoup" id="A0A2K1KB04">
    <property type="interactions" value="837"/>
</dbReference>
<feature type="region of interest" description="Disordered" evidence="1">
    <location>
        <begin position="34"/>
        <end position="74"/>
    </location>
</feature>
<feature type="region of interest" description="Disordered" evidence="1">
    <location>
        <begin position="264"/>
        <end position="304"/>
    </location>
</feature>
<feature type="compositionally biased region" description="Basic and acidic residues" evidence="1">
    <location>
        <begin position="130"/>
        <end position="153"/>
    </location>
</feature>
<feature type="domain" description="WW" evidence="2">
    <location>
        <begin position="160"/>
        <end position="194"/>
    </location>
</feature>
<evidence type="ECO:0000313" key="4">
    <source>
        <dbReference type="EnsemblPlants" id="Pp3c7_8580V3.1"/>
    </source>
</evidence>
<dbReference type="RefSeq" id="XP_024380674.1">
    <property type="nucleotide sequence ID" value="XM_024524906.2"/>
</dbReference>
<dbReference type="CDD" id="cd00201">
    <property type="entry name" value="WW"/>
    <property type="match status" value="2"/>
</dbReference>
<dbReference type="SMART" id="SM00456">
    <property type="entry name" value="WW"/>
    <property type="match status" value="2"/>
</dbReference>
<feature type="compositionally biased region" description="Pro residues" evidence="1">
    <location>
        <begin position="667"/>
        <end position="681"/>
    </location>
</feature>
<dbReference type="PaxDb" id="3218-PP1S42_85V6.1"/>
<reference evidence="4" key="3">
    <citation type="submission" date="2020-12" db="UniProtKB">
        <authorList>
            <consortium name="EnsemblPlants"/>
        </authorList>
    </citation>
    <scope>IDENTIFICATION</scope>
</reference>
<dbReference type="EnsemblPlants" id="Pp3c7_8580V3.2">
    <property type="protein sequence ID" value="Pp3c7_8580V3.2"/>
    <property type="gene ID" value="Pp3c7_8580"/>
</dbReference>
<dbReference type="PROSITE" id="PS01159">
    <property type="entry name" value="WW_DOMAIN_1"/>
    <property type="match status" value="2"/>
</dbReference>
<feature type="compositionally biased region" description="Polar residues" evidence="1">
    <location>
        <begin position="764"/>
        <end position="776"/>
    </location>
</feature>
<feature type="compositionally biased region" description="Polar residues" evidence="1">
    <location>
        <begin position="734"/>
        <end position="746"/>
    </location>
</feature>
<dbReference type="PROSITE" id="PS50020">
    <property type="entry name" value="WW_DOMAIN_2"/>
    <property type="match status" value="2"/>
</dbReference>